<name>A0A6C0DSN3_9ZZZZ</name>
<reference evidence="1" key="1">
    <citation type="journal article" date="2020" name="Nature">
        <title>Giant virus diversity and host interactions through global metagenomics.</title>
        <authorList>
            <person name="Schulz F."/>
            <person name="Roux S."/>
            <person name="Paez-Espino D."/>
            <person name="Jungbluth S."/>
            <person name="Walsh D.A."/>
            <person name="Denef V.J."/>
            <person name="McMahon K.D."/>
            <person name="Konstantinidis K.T."/>
            <person name="Eloe-Fadrosh E.A."/>
            <person name="Kyrpides N.C."/>
            <person name="Woyke T."/>
        </authorList>
    </citation>
    <scope>NUCLEOTIDE SEQUENCE</scope>
    <source>
        <strain evidence="1">GVMAG-M-3300023174-57</strain>
    </source>
</reference>
<accession>A0A6C0DSN3</accession>
<dbReference type="EMBL" id="MN739665">
    <property type="protein sequence ID" value="QHT19370.1"/>
    <property type="molecule type" value="Genomic_DNA"/>
</dbReference>
<dbReference type="AlphaFoldDB" id="A0A6C0DSN3"/>
<sequence>MPCQEFALLLCVLSSRGENIAFKTQFCTGALNFSVHD</sequence>
<protein>
    <submittedName>
        <fullName evidence="1">Uncharacterized protein</fullName>
    </submittedName>
</protein>
<organism evidence="1">
    <name type="scientific">viral metagenome</name>
    <dbReference type="NCBI Taxonomy" id="1070528"/>
    <lineage>
        <taxon>unclassified sequences</taxon>
        <taxon>metagenomes</taxon>
        <taxon>organismal metagenomes</taxon>
    </lineage>
</organism>
<evidence type="ECO:0000313" key="1">
    <source>
        <dbReference type="EMBL" id="QHT19370.1"/>
    </source>
</evidence>
<proteinExistence type="predicted"/>